<dbReference type="eggNOG" id="COG0457">
    <property type="taxonomic scope" value="Bacteria"/>
</dbReference>
<feature type="transmembrane region" description="Helical" evidence="1">
    <location>
        <begin position="360"/>
        <end position="377"/>
    </location>
</feature>
<sequence length="521" mass="59715">MKRVAILFIPLVLMLMVSCNGEHDAQLTMALSLAEHGKPDSAISVLNKVNQTRLSDRGMAMYSLVYTLSQDKSGIDVNNDSLIGIAYKWYQDKPQDSLYAKCLYYMGKYYALNDSSEKALNCFSHSIDAAKKRKDYLTASMSFSQSSLILREYDPDKAIQYSKLAFATYNRIKGGNLRNKIYSILNLAECYSYKKEKMDTCISLTRKAIKYAMTLRDSTVIANTLQDLSNFYDISGKDTMALKAAEESFTYRADRDASAILTLSNALYKAGNIDKAKHLLSQIKQDEYPNYGDVIYSLRRLIALQEGNCRSVSDFADSVESYLYKKNADNLSAKDKYYKLLVDRETKRASIQKENHWKTIVVYITLGLAIIIIFLVVNKAKKEKLMHLMEIKSKNLQITNIRSFLLKKVDIVKKLKAGDREDIIDGKKITVVLNNEDWEELETFLDNADGQFVTRIKKQFPFLTQKDIHFLMLIRLRLPVHRIAEIYHIKDSSVRQKLFLIKSKIGLKSGDDSTKEFIENY</sequence>
<evidence type="ECO:0000313" key="3">
    <source>
        <dbReference type="EMBL" id="EGN56462.1"/>
    </source>
</evidence>
<keyword evidence="1" id="KW-0812">Transmembrane</keyword>
<keyword evidence="4" id="KW-1185">Reference proteome</keyword>
<evidence type="ECO:0000256" key="2">
    <source>
        <dbReference type="SAM" id="SignalP"/>
    </source>
</evidence>
<evidence type="ECO:0000256" key="1">
    <source>
        <dbReference type="SAM" id="Phobius"/>
    </source>
</evidence>
<evidence type="ECO:0000313" key="4">
    <source>
        <dbReference type="Proteomes" id="UP000002772"/>
    </source>
</evidence>
<keyword evidence="1" id="KW-1133">Transmembrane helix</keyword>
<keyword evidence="1" id="KW-0472">Membrane</keyword>
<dbReference type="PROSITE" id="PS51257">
    <property type="entry name" value="PROKAR_LIPOPROTEIN"/>
    <property type="match status" value="1"/>
</dbReference>
<dbReference type="SUPFAM" id="SSF48452">
    <property type="entry name" value="TPR-like"/>
    <property type="match status" value="1"/>
</dbReference>
<gene>
    <name evidence="3" type="ORF">Premu_1020</name>
</gene>
<dbReference type="AlphaFoldDB" id="F8N824"/>
<protein>
    <recommendedName>
        <fullName evidence="5">Tetratricopeptide repeat protein</fullName>
    </recommendedName>
</protein>
<dbReference type="HOGENOM" id="CLU_030491_4_0_10"/>
<feature type="chain" id="PRO_5003380964" description="Tetratricopeptide repeat protein" evidence="2">
    <location>
        <begin position="25"/>
        <end position="521"/>
    </location>
</feature>
<feature type="signal peptide" evidence="2">
    <location>
        <begin position="1"/>
        <end position="24"/>
    </location>
</feature>
<dbReference type="EMBL" id="GL945017">
    <property type="protein sequence ID" value="EGN56462.1"/>
    <property type="molecule type" value="Genomic_DNA"/>
</dbReference>
<dbReference type="OrthoDB" id="1068402at2"/>
<name>F8N824_9BACT</name>
<organism evidence="3 4">
    <name type="scientific">Hallella multisaccharivorax DSM 17128</name>
    <dbReference type="NCBI Taxonomy" id="688246"/>
    <lineage>
        <taxon>Bacteria</taxon>
        <taxon>Pseudomonadati</taxon>
        <taxon>Bacteroidota</taxon>
        <taxon>Bacteroidia</taxon>
        <taxon>Bacteroidales</taxon>
        <taxon>Prevotellaceae</taxon>
        <taxon>Hallella</taxon>
    </lineage>
</organism>
<reference evidence="4" key="1">
    <citation type="journal article" date="2011" name="Stand. Genomic Sci.">
        <title>Non-contiguous finished genome sequence of the opportunistic oral pathogen Prevotella multisaccharivorax type strain (PPPA20).</title>
        <authorList>
            <person name="Pati A."/>
            <person name="Gronow S."/>
            <person name="Lu M."/>
            <person name="Lapidus A."/>
            <person name="Nolan M."/>
            <person name="Lucas S."/>
            <person name="Hammon N."/>
            <person name="Deshpande S."/>
            <person name="Cheng J.F."/>
            <person name="Tapia R."/>
            <person name="Han C."/>
            <person name="Goodwin L."/>
            <person name="Pitluck S."/>
            <person name="Liolios K."/>
            <person name="Pagani I."/>
            <person name="Mavromatis K."/>
            <person name="Mikhailova N."/>
            <person name="Huntemann M."/>
            <person name="Chen A."/>
            <person name="Palaniappan K."/>
            <person name="Land M."/>
            <person name="Hauser L."/>
            <person name="Detter J.C."/>
            <person name="Brambilla E.M."/>
            <person name="Rohde M."/>
            <person name="Goker M."/>
            <person name="Woyke T."/>
            <person name="Bristow J."/>
            <person name="Eisen J.A."/>
            <person name="Markowitz V."/>
            <person name="Hugenholtz P."/>
            <person name="Kyrpides N.C."/>
            <person name="Klenk H.P."/>
            <person name="Ivanova N."/>
        </authorList>
    </citation>
    <scope>NUCLEOTIDE SEQUENCE [LARGE SCALE GENOMIC DNA]</scope>
    <source>
        <strain evidence="4">DSM 17128</strain>
    </source>
</reference>
<dbReference type="Gene3D" id="1.25.40.10">
    <property type="entry name" value="Tetratricopeptide repeat domain"/>
    <property type="match status" value="1"/>
</dbReference>
<dbReference type="InterPro" id="IPR011990">
    <property type="entry name" value="TPR-like_helical_dom_sf"/>
</dbReference>
<dbReference type="Proteomes" id="UP000002772">
    <property type="component" value="Unassembled WGS sequence"/>
</dbReference>
<dbReference type="STRING" id="688246.Premu_1020"/>
<proteinExistence type="predicted"/>
<accession>F8N824</accession>
<evidence type="ECO:0008006" key="5">
    <source>
        <dbReference type="Google" id="ProtNLM"/>
    </source>
</evidence>
<keyword evidence="2" id="KW-0732">Signal</keyword>
<dbReference type="RefSeq" id="WP_007573587.1">
    <property type="nucleotide sequence ID" value="NZ_BPTS01000001.1"/>
</dbReference>